<dbReference type="RefSeq" id="WP_203769525.1">
    <property type="nucleotide sequence ID" value="NZ_BAAAYJ010000107.1"/>
</dbReference>
<dbReference type="Proteomes" id="UP000647172">
    <property type="component" value="Unassembled WGS sequence"/>
</dbReference>
<keyword evidence="2" id="KW-1185">Reference proteome</keyword>
<name>A0A919JIR9_9ACTN</name>
<gene>
    <name evidence="1" type="ORF">Ani05nite_35000</name>
</gene>
<proteinExistence type="predicted"/>
<dbReference type="EMBL" id="BOMQ01000043">
    <property type="protein sequence ID" value="GIE49966.1"/>
    <property type="molecule type" value="Genomic_DNA"/>
</dbReference>
<evidence type="ECO:0000313" key="1">
    <source>
        <dbReference type="EMBL" id="GIE49966.1"/>
    </source>
</evidence>
<organism evidence="1 2">
    <name type="scientific">Actinoplanes nipponensis</name>
    <dbReference type="NCBI Taxonomy" id="135950"/>
    <lineage>
        <taxon>Bacteria</taxon>
        <taxon>Bacillati</taxon>
        <taxon>Actinomycetota</taxon>
        <taxon>Actinomycetes</taxon>
        <taxon>Micromonosporales</taxon>
        <taxon>Micromonosporaceae</taxon>
        <taxon>Actinoplanes</taxon>
    </lineage>
</organism>
<accession>A0A919JIR9</accession>
<dbReference type="AlphaFoldDB" id="A0A919JIR9"/>
<evidence type="ECO:0000313" key="2">
    <source>
        <dbReference type="Proteomes" id="UP000647172"/>
    </source>
</evidence>
<comment type="caution">
    <text evidence="1">The sequence shown here is derived from an EMBL/GenBank/DDBJ whole genome shotgun (WGS) entry which is preliminary data.</text>
</comment>
<sequence>MSPAGLSSDAELLSVDVPEAIAAALRTTEPARQLLLGAAAPAALQAAGAGVRPRSVRFLAEIVRRGGIEVAARLAEPMPAPEQTEVVRPWLVVAHGDDRVFADWLDAVAAIIDARLSRP</sequence>
<reference evidence="1" key="1">
    <citation type="submission" date="2021-01" db="EMBL/GenBank/DDBJ databases">
        <title>Whole genome shotgun sequence of Actinoplanes nipponensis NBRC 14063.</title>
        <authorList>
            <person name="Komaki H."/>
            <person name="Tamura T."/>
        </authorList>
    </citation>
    <scope>NUCLEOTIDE SEQUENCE</scope>
    <source>
        <strain evidence="1">NBRC 14063</strain>
    </source>
</reference>
<protein>
    <submittedName>
        <fullName evidence="1">Uncharacterized protein</fullName>
    </submittedName>
</protein>